<comment type="caution">
    <text evidence="1">The sequence shown here is derived from an EMBL/GenBank/DDBJ whole genome shotgun (WGS) entry which is preliminary data.</text>
</comment>
<sequence>MVSLLIFESATRKDAAMRTPRTVLEQKIRERRMTLEEFAEYAETFARERGEPGTLGLRHLQRLVAGRKSSGEPLGPVRQVTARLLESIFEVGIEELLSVPPADEAAGLVAKAEPPGRAELEMAAALEWLDVRAGWAVGTGRSKVRARLREFEAGALLDQRAWRAKVGRRQLVGALGRYYGDGVDGHGLYRARYGSEEVVTTIFGQAGWWDGVSSLGGGGDRLVLNTNGFVPGGVLSGGGAEAAVSRLAEFAALDVRVANLPLYRLLDVRVSDVLAGTVGLVPFAEYALTVDLLERELVDAVSRRHGGLPLRDEYLPDLGAVLNLPGRVCAGGVVALCAIARPRDRFRGEPDFALLVQERSGSVLNAAGRLAVIPKGFHQPLNDVQGDVALGATLRRELEEELFGRAEVDTTVGGSRAAAPMHPGRWSEPMKWLAAEPGRMRVERTGFGFNLVSGNYEVAGLVVVEDEEFWPRFGGQVEANWEAAGLQLYSSLDGELIGDLVARESWSNEGLFALLQGLRRLREIGGKRVDLPAVELSGL</sequence>
<evidence type="ECO:0000313" key="1">
    <source>
        <dbReference type="EMBL" id="MBM7814390.1"/>
    </source>
</evidence>
<reference evidence="1 2" key="1">
    <citation type="submission" date="2021-01" db="EMBL/GenBank/DDBJ databases">
        <title>Sequencing the genomes of 1000 actinobacteria strains.</title>
        <authorList>
            <person name="Klenk H.-P."/>
        </authorList>
    </citation>
    <scope>NUCLEOTIDE SEQUENCE [LARGE SCALE GENOMIC DNA]</scope>
    <source>
        <strain evidence="1 2">DSM 44581</strain>
    </source>
</reference>
<dbReference type="EMBL" id="JAFBCL010000001">
    <property type="protein sequence ID" value="MBM7814390.1"/>
    <property type="molecule type" value="Genomic_DNA"/>
</dbReference>
<organism evidence="1 2">
    <name type="scientific">Saccharothrix algeriensis</name>
    <dbReference type="NCBI Taxonomy" id="173560"/>
    <lineage>
        <taxon>Bacteria</taxon>
        <taxon>Bacillati</taxon>
        <taxon>Actinomycetota</taxon>
        <taxon>Actinomycetes</taxon>
        <taxon>Pseudonocardiales</taxon>
        <taxon>Pseudonocardiaceae</taxon>
        <taxon>Saccharothrix</taxon>
    </lineage>
</organism>
<name>A0ABS2SF24_9PSEU</name>
<gene>
    <name evidence="1" type="ORF">JOE68_005255</name>
</gene>
<dbReference type="Proteomes" id="UP001195724">
    <property type="component" value="Unassembled WGS sequence"/>
</dbReference>
<evidence type="ECO:0000313" key="2">
    <source>
        <dbReference type="Proteomes" id="UP001195724"/>
    </source>
</evidence>
<keyword evidence="2" id="KW-1185">Reference proteome</keyword>
<dbReference type="RefSeq" id="WP_239562358.1">
    <property type="nucleotide sequence ID" value="NZ_JAFBCL010000001.1"/>
</dbReference>
<accession>A0ABS2SF24</accession>
<evidence type="ECO:0008006" key="3">
    <source>
        <dbReference type="Google" id="ProtNLM"/>
    </source>
</evidence>
<proteinExistence type="predicted"/>
<protein>
    <recommendedName>
        <fullName evidence="3">Nudix hydrolase domain-containing protein</fullName>
    </recommendedName>
</protein>